<dbReference type="Proteomes" id="UP000294616">
    <property type="component" value="Unassembled WGS sequence"/>
</dbReference>
<evidence type="ECO:0000256" key="9">
    <source>
        <dbReference type="ARBA" id="ARBA00023136"/>
    </source>
</evidence>
<keyword evidence="3 12" id="KW-0812">Transmembrane</keyword>
<feature type="transmembrane region" description="Helical" evidence="12">
    <location>
        <begin position="135"/>
        <end position="157"/>
    </location>
</feature>
<feature type="transmembrane region" description="Helical" evidence="12">
    <location>
        <begin position="284"/>
        <end position="308"/>
    </location>
</feature>
<accession>A0A4R1M024</accession>
<dbReference type="EMBL" id="SMGO01000002">
    <property type="protein sequence ID" value="TCK82869.1"/>
    <property type="molecule type" value="Genomic_DNA"/>
</dbReference>
<dbReference type="GO" id="GO:0046872">
    <property type="term" value="F:metal ion binding"/>
    <property type="evidence" value="ECO:0007669"/>
    <property type="project" value="UniProtKB-KW"/>
</dbReference>
<keyword evidence="5 12" id="KW-1133">Transmembrane helix</keyword>
<keyword evidence="2" id="KW-1003">Cell membrane</keyword>
<dbReference type="PANTHER" id="PTHR35457:SF1">
    <property type="entry name" value="HEME A SYNTHASE"/>
    <property type="match status" value="1"/>
</dbReference>
<comment type="subcellular location">
    <subcellularLocation>
        <location evidence="1">Membrane</location>
        <topology evidence="1">Multi-pass membrane protein</topology>
    </subcellularLocation>
</comment>
<comment type="pathway">
    <text evidence="11">Porphyrin-containing compound metabolism.</text>
</comment>
<comment type="caution">
    <text evidence="13">The sequence shown here is derived from an EMBL/GenBank/DDBJ whole genome shotgun (WGS) entry which is preliminary data.</text>
</comment>
<dbReference type="InterPro" id="IPR003780">
    <property type="entry name" value="COX15/CtaA_fam"/>
</dbReference>
<evidence type="ECO:0000256" key="6">
    <source>
        <dbReference type="ARBA" id="ARBA00023002"/>
    </source>
</evidence>
<dbReference type="Pfam" id="PF02628">
    <property type="entry name" value="COX15-CtaA"/>
    <property type="match status" value="2"/>
</dbReference>
<evidence type="ECO:0000256" key="1">
    <source>
        <dbReference type="ARBA" id="ARBA00004141"/>
    </source>
</evidence>
<keyword evidence="9 12" id="KW-0472">Membrane</keyword>
<proteinExistence type="predicted"/>
<dbReference type="GO" id="GO:0016020">
    <property type="term" value="C:membrane"/>
    <property type="evidence" value="ECO:0007669"/>
    <property type="project" value="UniProtKB-SubCell"/>
</dbReference>
<gene>
    <name evidence="13" type="ORF">C8N28_1454</name>
</gene>
<keyword evidence="14" id="KW-1185">Reference proteome</keyword>
<reference evidence="13 14" key="1">
    <citation type="submission" date="2019-03" db="EMBL/GenBank/DDBJ databases">
        <title>Genomic Encyclopedia of Archaeal and Bacterial Type Strains, Phase II (KMG-II): from individual species to whole genera.</title>
        <authorList>
            <person name="Goeker M."/>
        </authorList>
    </citation>
    <scope>NUCLEOTIDE SEQUENCE [LARGE SCALE GENOMIC DNA]</scope>
    <source>
        <strain evidence="13 14">DSM 22554</strain>
    </source>
</reference>
<dbReference type="PANTHER" id="PTHR35457">
    <property type="entry name" value="HEME A SYNTHASE"/>
    <property type="match status" value="1"/>
</dbReference>
<feature type="transmembrane region" description="Helical" evidence="12">
    <location>
        <begin position="108"/>
        <end position="128"/>
    </location>
</feature>
<dbReference type="InterPro" id="IPR050450">
    <property type="entry name" value="COX15/CtaA_HemeA_synthase"/>
</dbReference>
<evidence type="ECO:0000256" key="4">
    <source>
        <dbReference type="ARBA" id="ARBA00022723"/>
    </source>
</evidence>
<evidence type="ECO:0000256" key="7">
    <source>
        <dbReference type="ARBA" id="ARBA00023004"/>
    </source>
</evidence>
<keyword evidence="10" id="KW-1015">Disulfide bond</keyword>
<feature type="transmembrane region" description="Helical" evidence="12">
    <location>
        <begin position="200"/>
        <end position="220"/>
    </location>
</feature>
<feature type="transmembrane region" description="Helical" evidence="12">
    <location>
        <begin position="314"/>
        <end position="334"/>
    </location>
</feature>
<sequence length="343" mass="38804">MVIKITIIVLYVVILAGGVVRSTGSGMGCPDWPKCFNQIIPPTDVSQLPPNYEQHYIDGRAKKNERFANTLDKLGFSELAFKIRNDKSILVHEDFNAAKTWTEYINRLSGATLGLLMILCLIFSTAFWRFKKRIFFLSLFNLFLVGFQGWLGSIVVSTNLTPWVITVHMLLALVILGIAIYTYFQARISRDKSMLSNQEFIWVKVLAIVVLALTLVQVVIGTDIRESIDEISASFNGGQRELWVSKLGDSFIWHRELALAAFILNGVLFFIIRSRFARNGSQSYMVNVMMILMLVQIISGLILAYFNMPAYMQTVHLVVGTLVFGVQYYLILLLSKTSQYIGL</sequence>
<feature type="transmembrane region" description="Helical" evidence="12">
    <location>
        <begin position="163"/>
        <end position="184"/>
    </location>
</feature>
<evidence type="ECO:0000256" key="12">
    <source>
        <dbReference type="SAM" id="Phobius"/>
    </source>
</evidence>
<evidence type="ECO:0000256" key="5">
    <source>
        <dbReference type="ARBA" id="ARBA00022989"/>
    </source>
</evidence>
<keyword evidence="4" id="KW-0479">Metal-binding</keyword>
<dbReference type="GO" id="GO:0006784">
    <property type="term" value="P:heme A biosynthetic process"/>
    <property type="evidence" value="ECO:0007669"/>
    <property type="project" value="InterPro"/>
</dbReference>
<keyword evidence="7" id="KW-0408">Iron</keyword>
<protein>
    <submittedName>
        <fullName evidence="13">Cytochrome c oxidase assembly protein subunit 15</fullName>
    </submittedName>
</protein>
<evidence type="ECO:0000313" key="14">
    <source>
        <dbReference type="Proteomes" id="UP000294616"/>
    </source>
</evidence>
<keyword evidence="6" id="KW-0560">Oxidoreductase</keyword>
<evidence type="ECO:0000256" key="2">
    <source>
        <dbReference type="ARBA" id="ARBA00022475"/>
    </source>
</evidence>
<feature type="transmembrane region" description="Helical" evidence="12">
    <location>
        <begin position="252"/>
        <end position="272"/>
    </location>
</feature>
<evidence type="ECO:0000256" key="10">
    <source>
        <dbReference type="ARBA" id="ARBA00023157"/>
    </source>
</evidence>
<name>A0A4R1M024_9SPHI</name>
<evidence type="ECO:0000256" key="8">
    <source>
        <dbReference type="ARBA" id="ARBA00023133"/>
    </source>
</evidence>
<evidence type="ECO:0000313" key="13">
    <source>
        <dbReference type="EMBL" id="TCK82869.1"/>
    </source>
</evidence>
<keyword evidence="8" id="KW-0350">Heme biosynthesis</keyword>
<dbReference type="AlphaFoldDB" id="A0A4R1M024"/>
<dbReference type="GO" id="GO:0016491">
    <property type="term" value="F:oxidoreductase activity"/>
    <property type="evidence" value="ECO:0007669"/>
    <property type="project" value="UniProtKB-KW"/>
</dbReference>
<evidence type="ECO:0000256" key="11">
    <source>
        <dbReference type="ARBA" id="ARBA00023444"/>
    </source>
</evidence>
<dbReference type="RefSeq" id="WP_246012772.1">
    <property type="nucleotide sequence ID" value="NZ_SMGO01000002.1"/>
</dbReference>
<organism evidence="13 14">
    <name type="scientific">Albibacterium bauzanense</name>
    <dbReference type="NCBI Taxonomy" id="653929"/>
    <lineage>
        <taxon>Bacteria</taxon>
        <taxon>Pseudomonadati</taxon>
        <taxon>Bacteroidota</taxon>
        <taxon>Sphingobacteriia</taxon>
        <taxon>Sphingobacteriales</taxon>
        <taxon>Sphingobacteriaceae</taxon>
        <taxon>Albibacterium</taxon>
    </lineage>
</organism>
<evidence type="ECO:0000256" key="3">
    <source>
        <dbReference type="ARBA" id="ARBA00022692"/>
    </source>
</evidence>